<keyword evidence="1" id="KW-0732">Signal</keyword>
<dbReference type="RefSeq" id="WP_150669089.1">
    <property type="nucleotide sequence ID" value="NZ_CABPSB010000007.1"/>
</dbReference>
<organism evidence="2 3">
    <name type="scientific">Pandoraea anhela</name>
    <dbReference type="NCBI Taxonomy" id="2508295"/>
    <lineage>
        <taxon>Bacteria</taxon>
        <taxon>Pseudomonadati</taxon>
        <taxon>Pseudomonadota</taxon>
        <taxon>Betaproteobacteria</taxon>
        <taxon>Burkholderiales</taxon>
        <taxon>Burkholderiaceae</taxon>
        <taxon>Pandoraea</taxon>
    </lineage>
</organism>
<accession>A0A5E4V3S1</accession>
<dbReference type="AlphaFoldDB" id="A0A5E4V3S1"/>
<dbReference type="EMBL" id="CABPSB010000007">
    <property type="protein sequence ID" value="VVE06866.1"/>
    <property type="molecule type" value="Genomic_DNA"/>
</dbReference>
<evidence type="ECO:0000256" key="1">
    <source>
        <dbReference type="SAM" id="SignalP"/>
    </source>
</evidence>
<feature type="chain" id="PRO_5022878231" evidence="1">
    <location>
        <begin position="39"/>
        <end position="546"/>
    </location>
</feature>
<sequence>MTTSLSARRPPISRTARRGALRALLGWLACTAGGHAYAIDGTDIAYLMNQRYQATPSKCAANRPAWMCAGVLVRPLPGDASASLTYLTESERALGSANVAYLRRDLGTSELSTSAGIIFADGFTAAGWQLPLSPRCVYPVAVAPPSGTPSNGCDLTSPVTRAAEPGSCAAHNVTDAAGWLQHFASADNDPGKQCSLNAANDQQFASTLQAHQAADPRVATNAVVMLLPAWQPDAVQKLPIQAFFYDVNHGGQLPQAQRYQRQYFDATGKWLPILRVAIAAGATSFGFDERDQLDDGERVAARLNARFADVRECPGDQSAFVCSGVIVRITGYGENFHSWNLSPTNIRLNGVATTWMRLDAEVSGLAYGAGEGFAFSALDAPAQVKLEPQCFYPSDGYTSLRETRCGKWPTHPTSASCASLGIRTLSQWQAHYAVTSYMHQCSLGVDKTSFQLGIDARRTLKKPHTIAESWNELILAVWPADIPTSLPIEAIVYTPGRLAGAQYIQQDYWSVTGRFLPVIQVDVAKRPQAPFVYAPADQASADAPRK</sequence>
<dbReference type="OrthoDB" id="8934365at2"/>
<gene>
    <name evidence="2" type="ORF">PAN31108_02418</name>
</gene>
<name>A0A5E4V3S1_9BURK</name>
<dbReference type="Proteomes" id="UP000406256">
    <property type="component" value="Unassembled WGS sequence"/>
</dbReference>
<evidence type="ECO:0000313" key="3">
    <source>
        <dbReference type="Proteomes" id="UP000406256"/>
    </source>
</evidence>
<keyword evidence="3" id="KW-1185">Reference proteome</keyword>
<protein>
    <submittedName>
        <fullName evidence="2">Uncharacterized protein</fullName>
    </submittedName>
</protein>
<reference evidence="2 3" key="1">
    <citation type="submission" date="2019-08" db="EMBL/GenBank/DDBJ databases">
        <authorList>
            <person name="Peeters C."/>
        </authorList>
    </citation>
    <scope>NUCLEOTIDE SEQUENCE [LARGE SCALE GENOMIC DNA]</scope>
    <source>
        <strain evidence="2 3">LMG 31108</strain>
    </source>
</reference>
<proteinExistence type="predicted"/>
<evidence type="ECO:0000313" key="2">
    <source>
        <dbReference type="EMBL" id="VVE06866.1"/>
    </source>
</evidence>
<feature type="signal peptide" evidence="1">
    <location>
        <begin position="1"/>
        <end position="38"/>
    </location>
</feature>